<evidence type="ECO:0000256" key="1">
    <source>
        <dbReference type="SAM" id="MobiDB-lite"/>
    </source>
</evidence>
<dbReference type="RefSeq" id="WP_311628091.1">
    <property type="nucleotide sequence ID" value="NZ_JAVRFE010000099.1"/>
</dbReference>
<keyword evidence="4" id="KW-1185">Reference proteome</keyword>
<evidence type="ECO:0000313" key="3">
    <source>
        <dbReference type="EMBL" id="MDT0461184.1"/>
    </source>
</evidence>
<feature type="region of interest" description="Disordered" evidence="1">
    <location>
        <begin position="156"/>
        <end position="176"/>
    </location>
</feature>
<dbReference type="SMART" id="SM00347">
    <property type="entry name" value="HTH_MARR"/>
    <property type="match status" value="1"/>
</dbReference>
<dbReference type="Pfam" id="PF01047">
    <property type="entry name" value="MarR"/>
    <property type="match status" value="1"/>
</dbReference>
<accession>A0ABU2TJR1</accession>
<name>A0ABU2TJR1_9ACTN</name>
<reference evidence="3" key="1">
    <citation type="submission" date="2024-05" db="EMBL/GenBank/DDBJ databases">
        <title>30 novel species of actinomycetes from the DSMZ collection.</title>
        <authorList>
            <person name="Nouioui I."/>
        </authorList>
    </citation>
    <scope>NUCLEOTIDE SEQUENCE</scope>
    <source>
        <strain evidence="3">DSM 41527</strain>
    </source>
</reference>
<proteinExistence type="predicted"/>
<evidence type="ECO:0000313" key="4">
    <source>
        <dbReference type="Proteomes" id="UP001180551"/>
    </source>
</evidence>
<organism evidence="3 4">
    <name type="scientific">Streptomyces mooreae</name>
    <dbReference type="NCBI Taxonomy" id="3075523"/>
    <lineage>
        <taxon>Bacteria</taxon>
        <taxon>Bacillati</taxon>
        <taxon>Actinomycetota</taxon>
        <taxon>Actinomycetes</taxon>
        <taxon>Kitasatosporales</taxon>
        <taxon>Streptomycetaceae</taxon>
        <taxon>Streptomyces</taxon>
    </lineage>
</organism>
<dbReference type="InterPro" id="IPR036388">
    <property type="entry name" value="WH-like_DNA-bd_sf"/>
</dbReference>
<dbReference type="PANTHER" id="PTHR39515:SF2">
    <property type="entry name" value="HTH-TYPE TRANSCRIPTIONAL REGULATOR RV0880"/>
    <property type="match status" value="1"/>
</dbReference>
<protein>
    <submittedName>
        <fullName evidence="3">MarR family transcriptional regulator</fullName>
    </submittedName>
</protein>
<evidence type="ECO:0000259" key="2">
    <source>
        <dbReference type="PROSITE" id="PS50995"/>
    </source>
</evidence>
<dbReference type="PRINTS" id="PR00598">
    <property type="entry name" value="HTHMARR"/>
</dbReference>
<comment type="caution">
    <text evidence="3">The sequence shown here is derived from an EMBL/GenBank/DDBJ whole genome shotgun (WGS) entry which is preliminary data.</text>
</comment>
<sequence>MSVDEAAGQANEDLLLAESLRWGVSRLSSRLRAEQPGRGRTLTRLAASVLANLRHSGALSPSDLATIEGLQVQSLTRVLNELEEQGHIRRTRSEVDARRQNIVLTQAGREALREHVRDGNAWLATALRETLSPAERGVLQIAAGLLEQVAQAPVAVETRSGPGQTPADAEGAAPAL</sequence>
<dbReference type="PANTHER" id="PTHR39515">
    <property type="entry name" value="CONSERVED PROTEIN"/>
    <property type="match status" value="1"/>
</dbReference>
<dbReference type="InterPro" id="IPR000835">
    <property type="entry name" value="HTH_MarR-typ"/>
</dbReference>
<dbReference type="InterPro" id="IPR052526">
    <property type="entry name" value="HTH-type_Bedaq_tolerance"/>
</dbReference>
<dbReference type="Gene3D" id="1.10.10.10">
    <property type="entry name" value="Winged helix-like DNA-binding domain superfamily/Winged helix DNA-binding domain"/>
    <property type="match status" value="1"/>
</dbReference>
<dbReference type="SUPFAM" id="SSF46785">
    <property type="entry name" value="Winged helix' DNA-binding domain"/>
    <property type="match status" value="1"/>
</dbReference>
<dbReference type="PROSITE" id="PS50995">
    <property type="entry name" value="HTH_MARR_2"/>
    <property type="match status" value="1"/>
</dbReference>
<gene>
    <name evidence="3" type="ORF">RM550_36710</name>
</gene>
<dbReference type="InterPro" id="IPR036390">
    <property type="entry name" value="WH_DNA-bd_sf"/>
</dbReference>
<dbReference type="Proteomes" id="UP001180551">
    <property type="component" value="Unassembled WGS sequence"/>
</dbReference>
<feature type="domain" description="HTH marR-type" evidence="2">
    <location>
        <begin position="13"/>
        <end position="151"/>
    </location>
</feature>
<dbReference type="EMBL" id="JAVRFE010000099">
    <property type="protein sequence ID" value="MDT0461184.1"/>
    <property type="molecule type" value="Genomic_DNA"/>
</dbReference>